<dbReference type="GO" id="GO:0005858">
    <property type="term" value="C:axonemal dynein complex"/>
    <property type="evidence" value="ECO:0007669"/>
    <property type="project" value="TreeGrafter"/>
</dbReference>
<evidence type="ECO:0000313" key="3">
    <source>
        <dbReference type="EMBL" id="CAL4067979.1"/>
    </source>
</evidence>
<feature type="coiled-coil region" evidence="2">
    <location>
        <begin position="333"/>
        <end position="363"/>
    </location>
</feature>
<comment type="similarity">
    <text evidence="1">Belongs to the dynein heavy chain family.</text>
</comment>
<organism evidence="3 4">
    <name type="scientific">Meganyctiphanes norvegica</name>
    <name type="common">Northern krill</name>
    <name type="synonym">Thysanopoda norvegica</name>
    <dbReference type="NCBI Taxonomy" id="48144"/>
    <lineage>
        <taxon>Eukaryota</taxon>
        <taxon>Metazoa</taxon>
        <taxon>Ecdysozoa</taxon>
        <taxon>Arthropoda</taxon>
        <taxon>Crustacea</taxon>
        <taxon>Multicrustacea</taxon>
        <taxon>Malacostraca</taxon>
        <taxon>Eumalacostraca</taxon>
        <taxon>Eucarida</taxon>
        <taxon>Euphausiacea</taxon>
        <taxon>Euphausiidae</taxon>
        <taxon>Meganyctiphanes</taxon>
    </lineage>
</organism>
<feature type="non-terminal residue" evidence="3">
    <location>
        <position position="363"/>
    </location>
</feature>
<sequence length="363" mass="42138">MSHFHPGGDPRICEVIQEVRVTSQTMYMFPTIEEVRVQLMEQLFSWEAVVLTQKRIITTRYQVGLDRPVNQEYRTLLNKLPGKKSLHCAYAAVESVLSEVDAYAKEWLQYQALWDLQPDTLYGHLGEDVELWMQLLQDIKKSRATFDTSETRRSFGPVIVSYARVQTKVSVKYDSWHKDVLSKFGQLLGNEMSQFYEKISKSRSELEQQSIEAANTSDAVTLITYVQSLKRQMKSWEKSLNLYKEGQHILERQRFHFPTNWLHFDNVDGEWGALNEIVNRKDSSIQTQVASLQIKIIAEDKAIELRTSEYLQEWESGKPVEGHLVPEDALQQVQLYEAKFKRLKDERANIAKAKEALELQESG</sequence>
<dbReference type="InterPro" id="IPR026983">
    <property type="entry name" value="DHC"/>
</dbReference>
<evidence type="ECO:0000313" key="4">
    <source>
        <dbReference type="Proteomes" id="UP001497623"/>
    </source>
</evidence>
<dbReference type="PANTHER" id="PTHR46532">
    <property type="entry name" value="MALE FERTILITY FACTOR KL5"/>
    <property type="match status" value="1"/>
</dbReference>
<comment type="caution">
    <text evidence="3">The sequence shown here is derived from an EMBL/GenBank/DDBJ whole genome shotgun (WGS) entry which is preliminary data.</text>
</comment>
<evidence type="ECO:0000256" key="1">
    <source>
        <dbReference type="ARBA" id="ARBA00008887"/>
    </source>
</evidence>
<accession>A0AAV2Q035</accession>
<dbReference type="AlphaFoldDB" id="A0AAV2Q035"/>
<dbReference type="GO" id="GO:0051959">
    <property type="term" value="F:dynein light intermediate chain binding"/>
    <property type="evidence" value="ECO:0007669"/>
    <property type="project" value="InterPro"/>
</dbReference>
<keyword evidence="4" id="KW-1185">Reference proteome</keyword>
<evidence type="ECO:0000256" key="2">
    <source>
        <dbReference type="SAM" id="Coils"/>
    </source>
</evidence>
<keyword evidence="2" id="KW-0175">Coiled coil</keyword>
<reference evidence="3 4" key="1">
    <citation type="submission" date="2024-05" db="EMBL/GenBank/DDBJ databases">
        <authorList>
            <person name="Wallberg A."/>
        </authorList>
    </citation>
    <scope>NUCLEOTIDE SEQUENCE [LARGE SCALE GENOMIC DNA]</scope>
</reference>
<dbReference type="EMBL" id="CAXKWB010002907">
    <property type="protein sequence ID" value="CAL4067979.1"/>
    <property type="molecule type" value="Genomic_DNA"/>
</dbReference>
<dbReference type="GO" id="GO:0045505">
    <property type="term" value="F:dynein intermediate chain binding"/>
    <property type="evidence" value="ECO:0007669"/>
    <property type="project" value="InterPro"/>
</dbReference>
<proteinExistence type="inferred from homology"/>
<gene>
    <name evidence="3" type="ORF">MNOR_LOCUS6861</name>
</gene>
<protein>
    <submittedName>
        <fullName evidence="3">Uncharacterized protein</fullName>
    </submittedName>
</protein>
<dbReference type="PANTHER" id="PTHR46532:SF4">
    <property type="entry name" value="AAA+ ATPASE DOMAIN-CONTAINING PROTEIN"/>
    <property type="match status" value="1"/>
</dbReference>
<dbReference type="Proteomes" id="UP001497623">
    <property type="component" value="Unassembled WGS sequence"/>
</dbReference>
<dbReference type="GO" id="GO:0007018">
    <property type="term" value="P:microtubule-based movement"/>
    <property type="evidence" value="ECO:0007669"/>
    <property type="project" value="InterPro"/>
</dbReference>
<name>A0AAV2Q035_MEGNR</name>